<comment type="caution">
    <text evidence="1">The sequence shown here is derived from an EMBL/GenBank/DDBJ whole genome shotgun (WGS) entry which is preliminary data.</text>
</comment>
<sequence length="31" mass="3678">MVHGYTCRHYNYRTVSLDLVGRHVSSMYGFK</sequence>
<evidence type="ECO:0000313" key="1">
    <source>
        <dbReference type="EMBL" id="KAF6807509.1"/>
    </source>
</evidence>
<keyword evidence="2" id="KW-1185">Reference proteome</keyword>
<dbReference type="EMBL" id="WIGM01000973">
    <property type="protein sequence ID" value="KAF6807509.1"/>
    <property type="molecule type" value="Genomic_DNA"/>
</dbReference>
<organism evidence="1 2">
    <name type="scientific">Colletotrichum musicola</name>
    <dbReference type="NCBI Taxonomy" id="2175873"/>
    <lineage>
        <taxon>Eukaryota</taxon>
        <taxon>Fungi</taxon>
        <taxon>Dikarya</taxon>
        <taxon>Ascomycota</taxon>
        <taxon>Pezizomycotina</taxon>
        <taxon>Sordariomycetes</taxon>
        <taxon>Hypocreomycetidae</taxon>
        <taxon>Glomerellales</taxon>
        <taxon>Glomerellaceae</taxon>
        <taxon>Colletotrichum</taxon>
        <taxon>Colletotrichum orchidearum species complex</taxon>
    </lineage>
</organism>
<accession>A0A8H6J6N0</accession>
<name>A0A8H6J6N0_9PEZI</name>
<protein>
    <submittedName>
        <fullName evidence="1">Uncharacterized protein</fullName>
    </submittedName>
</protein>
<evidence type="ECO:0000313" key="2">
    <source>
        <dbReference type="Proteomes" id="UP000639643"/>
    </source>
</evidence>
<dbReference type="AlphaFoldDB" id="A0A8H6J6N0"/>
<gene>
    <name evidence="1" type="ORF">CMUS01_14109</name>
</gene>
<dbReference type="Proteomes" id="UP000639643">
    <property type="component" value="Unassembled WGS sequence"/>
</dbReference>
<reference evidence="1" key="1">
    <citation type="journal article" date="2020" name="Phytopathology">
        <title>Genome Sequence Resources of Colletotrichum truncatum, C. plurivorum, C. musicola, and C. sojae: Four Species Pathogenic to Soybean (Glycine max).</title>
        <authorList>
            <person name="Rogerio F."/>
            <person name="Boufleur T.R."/>
            <person name="Ciampi-Guillardi M."/>
            <person name="Sukno S.A."/>
            <person name="Thon M.R."/>
            <person name="Massola Junior N.S."/>
            <person name="Baroncelli R."/>
        </authorList>
    </citation>
    <scope>NUCLEOTIDE SEQUENCE</scope>
    <source>
        <strain evidence="1">LFN0074</strain>
    </source>
</reference>
<proteinExistence type="predicted"/>